<dbReference type="PANTHER" id="PTHR13887">
    <property type="entry name" value="GLUTATHIONE S-TRANSFERASE KAPPA"/>
    <property type="match status" value="1"/>
</dbReference>
<gene>
    <name evidence="2" type="ORF">BCF74_12723</name>
</gene>
<evidence type="ECO:0000313" key="3">
    <source>
        <dbReference type="Proteomes" id="UP000237822"/>
    </source>
</evidence>
<dbReference type="InterPro" id="IPR036249">
    <property type="entry name" value="Thioredoxin-like_sf"/>
</dbReference>
<comment type="caution">
    <text evidence="2">The sequence shown here is derived from an EMBL/GenBank/DDBJ whole genome shotgun (WGS) entry which is preliminary data.</text>
</comment>
<dbReference type="PANTHER" id="PTHR13887:SF41">
    <property type="entry name" value="THIOREDOXIN SUPERFAMILY PROTEIN"/>
    <property type="match status" value="1"/>
</dbReference>
<keyword evidence="3" id="KW-1185">Reference proteome</keyword>
<accession>A0A2T0U6E1</accession>
<dbReference type="EMBL" id="PVTI01000027">
    <property type="protein sequence ID" value="PRY53479.1"/>
    <property type="molecule type" value="Genomic_DNA"/>
</dbReference>
<dbReference type="Gene3D" id="3.40.30.10">
    <property type="entry name" value="Glutaredoxin"/>
    <property type="match status" value="1"/>
</dbReference>
<dbReference type="AlphaFoldDB" id="A0A2T0U6E1"/>
<dbReference type="GO" id="GO:0016491">
    <property type="term" value="F:oxidoreductase activity"/>
    <property type="evidence" value="ECO:0007669"/>
    <property type="project" value="InterPro"/>
</dbReference>
<keyword evidence="2" id="KW-0413">Isomerase</keyword>
<protein>
    <submittedName>
        <fullName evidence="2">Putative DsbA family dithiol-disulfide isomerase</fullName>
    </submittedName>
</protein>
<evidence type="ECO:0000313" key="2">
    <source>
        <dbReference type="EMBL" id="PRY53479.1"/>
    </source>
</evidence>
<sequence length="189" mass="19815">MDLWGDPTDPWSWLAKRRLEEAVARSSRPADVTVVHHTLPRAPLSAEELQRASVTARPDGLDITLAEPSRGDTRAASRLVALAHSLGGPPLQAALLERLFAAVFTEGADIASNPVLQRLAAEAGLDERRVGAVLASEELSDEVDADVALAAELGIEAPPFAVVGGRVGLGGVASVEDYLGRIESALETA</sequence>
<feature type="domain" description="DSBA-like thioredoxin" evidence="1">
    <location>
        <begin position="3"/>
        <end position="176"/>
    </location>
</feature>
<organism evidence="2 3">
    <name type="scientific">Knoellia remsis</name>
    <dbReference type="NCBI Taxonomy" id="407159"/>
    <lineage>
        <taxon>Bacteria</taxon>
        <taxon>Bacillati</taxon>
        <taxon>Actinomycetota</taxon>
        <taxon>Actinomycetes</taxon>
        <taxon>Micrococcales</taxon>
        <taxon>Intrasporangiaceae</taxon>
        <taxon>Knoellia</taxon>
    </lineage>
</organism>
<dbReference type="Pfam" id="PF01323">
    <property type="entry name" value="DSBA"/>
    <property type="match status" value="1"/>
</dbReference>
<evidence type="ECO:0000259" key="1">
    <source>
        <dbReference type="Pfam" id="PF01323"/>
    </source>
</evidence>
<dbReference type="Proteomes" id="UP000237822">
    <property type="component" value="Unassembled WGS sequence"/>
</dbReference>
<dbReference type="SUPFAM" id="SSF52833">
    <property type="entry name" value="Thioredoxin-like"/>
    <property type="match status" value="1"/>
</dbReference>
<dbReference type="InterPro" id="IPR001853">
    <property type="entry name" value="DSBA-like_thioredoxin_dom"/>
</dbReference>
<proteinExistence type="predicted"/>
<dbReference type="GO" id="GO:0016853">
    <property type="term" value="F:isomerase activity"/>
    <property type="evidence" value="ECO:0007669"/>
    <property type="project" value="UniProtKB-KW"/>
</dbReference>
<name>A0A2T0U6E1_9MICO</name>
<reference evidence="2 3" key="1">
    <citation type="submission" date="2018-03" db="EMBL/GenBank/DDBJ databases">
        <title>Genomic Encyclopedia of Archaeal and Bacterial Type Strains, Phase II (KMG-II): from individual species to whole genera.</title>
        <authorList>
            <person name="Goeker M."/>
        </authorList>
    </citation>
    <scope>NUCLEOTIDE SEQUENCE [LARGE SCALE GENOMIC DNA]</scope>
    <source>
        <strain evidence="2 3">ATCC BAA-1496</strain>
    </source>
</reference>